<proteinExistence type="predicted"/>
<keyword evidence="2" id="KW-1185">Reference proteome</keyword>
<dbReference type="Proteomes" id="UP000604161">
    <property type="component" value="Unassembled WGS sequence"/>
</dbReference>
<evidence type="ECO:0000313" key="2">
    <source>
        <dbReference type="Proteomes" id="UP000604161"/>
    </source>
</evidence>
<gene>
    <name evidence="1" type="ORF">IF202_01425</name>
</gene>
<protein>
    <submittedName>
        <fullName evidence="1">Uncharacterized protein</fullName>
    </submittedName>
</protein>
<comment type="caution">
    <text evidence="1">The sequence shown here is derived from an EMBL/GenBank/DDBJ whole genome shotgun (WGS) entry which is preliminary data.</text>
</comment>
<sequence length="108" mass="11781">MNIREIVETQVTQSSQAGQPVSGNAHFALMMSLFSQPGPSLLNTPDTLNEHQPHAITRPMQFSNDIGSNPIANIALLKSLSQEPLANGPVYKYDAIKNLEEQILASRP</sequence>
<accession>A0ABR8NWY6</accession>
<evidence type="ECO:0000313" key="1">
    <source>
        <dbReference type="EMBL" id="MBD5769698.1"/>
    </source>
</evidence>
<organism evidence="1 2">
    <name type="scientific">Marinomonas colpomeniae</name>
    <dbReference type="NCBI Taxonomy" id="2774408"/>
    <lineage>
        <taxon>Bacteria</taxon>
        <taxon>Pseudomonadati</taxon>
        <taxon>Pseudomonadota</taxon>
        <taxon>Gammaproteobacteria</taxon>
        <taxon>Oceanospirillales</taxon>
        <taxon>Oceanospirillaceae</taxon>
        <taxon>Marinomonas</taxon>
    </lineage>
</organism>
<dbReference type="EMBL" id="JACYFC010000001">
    <property type="protein sequence ID" value="MBD5769698.1"/>
    <property type="molecule type" value="Genomic_DNA"/>
</dbReference>
<reference evidence="1 2" key="1">
    <citation type="submission" date="2020-09" db="EMBL/GenBank/DDBJ databases">
        <title>Marinomonas sp. nov., isolated from the cysticercosis algae of Qingdao, China.</title>
        <authorList>
            <person name="Sun X."/>
        </authorList>
    </citation>
    <scope>NUCLEOTIDE SEQUENCE [LARGE SCALE GENOMIC DNA]</scope>
    <source>
        <strain evidence="1 2">SM2066</strain>
    </source>
</reference>
<name>A0ABR8NWY6_9GAMM</name>
<dbReference type="RefSeq" id="WP_191593086.1">
    <property type="nucleotide sequence ID" value="NZ_JACYFC010000001.1"/>
</dbReference>